<dbReference type="InterPro" id="IPR001611">
    <property type="entry name" value="Leu-rich_rpt"/>
</dbReference>
<accession>A0AA38GAA6</accession>
<keyword evidence="6" id="KW-1185">Reference proteome</keyword>
<dbReference type="SUPFAM" id="SSF52058">
    <property type="entry name" value="L domain-like"/>
    <property type="match status" value="1"/>
</dbReference>
<dbReference type="PANTHER" id="PTHR47988">
    <property type="entry name" value="SOMATIC EMBRYOGENESIS RECEPTOR KINASE 1"/>
    <property type="match status" value="1"/>
</dbReference>
<dbReference type="EMBL" id="JAHRHJ020000004">
    <property type="protein sequence ID" value="KAH9319466.1"/>
    <property type="molecule type" value="Genomic_DNA"/>
</dbReference>
<dbReference type="Pfam" id="PF13855">
    <property type="entry name" value="LRR_8"/>
    <property type="match status" value="1"/>
</dbReference>
<evidence type="ECO:0000256" key="4">
    <source>
        <dbReference type="ARBA" id="ARBA00023180"/>
    </source>
</evidence>
<dbReference type="InterPro" id="IPR032675">
    <property type="entry name" value="LRR_dom_sf"/>
</dbReference>
<evidence type="ECO:0000313" key="5">
    <source>
        <dbReference type="EMBL" id="KAH9319466.1"/>
    </source>
</evidence>
<dbReference type="AlphaFoldDB" id="A0AA38GAA6"/>
<dbReference type="SMART" id="SM00369">
    <property type="entry name" value="LRR_TYP"/>
    <property type="match status" value="3"/>
</dbReference>
<protein>
    <recommendedName>
        <fullName evidence="7">Leucine-rich repeat protein</fullName>
    </recommendedName>
</protein>
<keyword evidence="1" id="KW-0433">Leucine-rich repeat</keyword>
<keyword evidence="4" id="KW-0325">Glycoprotein</keyword>
<keyword evidence="3" id="KW-0677">Repeat</keyword>
<evidence type="ECO:0000313" key="6">
    <source>
        <dbReference type="Proteomes" id="UP000824469"/>
    </source>
</evidence>
<evidence type="ECO:0000256" key="3">
    <source>
        <dbReference type="ARBA" id="ARBA00022737"/>
    </source>
</evidence>
<dbReference type="FunFam" id="3.80.10.10:FF:000041">
    <property type="entry name" value="LRR receptor-like serine/threonine-protein kinase ERECTA"/>
    <property type="match status" value="1"/>
</dbReference>
<dbReference type="Proteomes" id="UP000824469">
    <property type="component" value="Unassembled WGS sequence"/>
</dbReference>
<keyword evidence="2" id="KW-0732">Signal</keyword>
<organism evidence="5 6">
    <name type="scientific">Taxus chinensis</name>
    <name type="common">Chinese yew</name>
    <name type="synonym">Taxus wallichiana var. chinensis</name>
    <dbReference type="NCBI Taxonomy" id="29808"/>
    <lineage>
        <taxon>Eukaryota</taxon>
        <taxon>Viridiplantae</taxon>
        <taxon>Streptophyta</taxon>
        <taxon>Embryophyta</taxon>
        <taxon>Tracheophyta</taxon>
        <taxon>Spermatophyta</taxon>
        <taxon>Pinopsida</taxon>
        <taxon>Pinidae</taxon>
        <taxon>Conifers II</taxon>
        <taxon>Cupressales</taxon>
        <taxon>Taxaceae</taxon>
        <taxon>Taxus</taxon>
    </lineage>
</organism>
<feature type="non-terminal residue" evidence="5">
    <location>
        <position position="1"/>
    </location>
</feature>
<evidence type="ECO:0000256" key="2">
    <source>
        <dbReference type="ARBA" id="ARBA00022729"/>
    </source>
</evidence>
<dbReference type="Gene3D" id="3.80.10.10">
    <property type="entry name" value="Ribonuclease Inhibitor"/>
    <property type="match status" value="1"/>
</dbReference>
<comment type="caution">
    <text evidence="5">The sequence shown here is derived from an EMBL/GenBank/DDBJ whole genome shotgun (WGS) entry which is preliminary data.</text>
</comment>
<reference evidence="5 6" key="1">
    <citation type="journal article" date="2021" name="Nat. Plants">
        <title>The Taxus genome provides insights into paclitaxel biosynthesis.</title>
        <authorList>
            <person name="Xiong X."/>
            <person name="Gou J."/>
            <person name="Liao Q."/>
            <person name="Li Y."/>
            <person name="Zhou Q."/>
            <person name="Bi G."/>
            <person name="Li C."/>
            <person name="Du R."/>
            <person name="Wang X."/>
            <person name="Sun T."/>
            <person name="Guo L."/>
            <person name="Liang H."/>
            <person name="Lu P."/>
            <person name="Wu Y."/>
            <person name="Zhang Z."/>
            <person name="Ro D.K."/>
            <person name="Shang Y."/>
            <person name="Huang S."/>
            <person name="Yan J."/>
        </authorList>
    </citation>
    <scope>NUCLEOTIDE SEQUENCE [LARGE SCALE GENOMIC DNA]</scope>
    <source>
        <strain evidence="5">Ta-2019</strain>
    </source>
</reference>
<proteinExistence type="predicted"/>
<sequence length="202" mass="22546">MTNLGSPTNSLEKTVPQLWIMEDRGSTVKLSSRDEKIKSIFARTKPEDLKLMKWIEDLNHPLFHVSARFCEAFSRLSSVLFFLSLDSNKIEGNIPSDIANLIKLTLLDLPDNSFNGIVPSMLGHLPHLERLFLDKNKLDGIIPKSLGRAKKLGLLSLGENMLSGSIPDSLGDLPQLRQLFLYHNQLSGKIPASLGRCITLEK</sequence>
<dbReference type="Pfam" id="PF00560">
    <property type="entry name" value="LRR_1"/>
    <property type="match status" value="2"/>
</dbReference>
<gene>
    <name evidence="5" type="ORF">KI387_021235</name>
</gene>
<name>A0AA38GAA6_TAXCH</name>
<evidence type="ECO:0000256" key="1">
    <source>
        <dbReference type="ARBA" id="ARBA00022614"/>
    </source>
</evidence>
<dbReference type="InterPro" id="IPR003591">
    <property type="entry name" value="Leu-rich_rpt_typical-subtyp"/>
</dbReference>
<evidence type="ECO:0008006" key="7">
    <source>
        <dbReference type="Google" id="ProtNLM"/>
    </source>
</evidence>